<dbReference type="InterPro" id="IPR018456">
    <property type="entry name" value="PTR2_symporter_CS"/>
</dbReference>
<evidence type="ECO:0000256" key="8">
    <source>
        <dbReference type="SAM" id="Phobius"/>
    </source>
</evidence>
<dbReference type="InterPro" id="IPR044739">
    <property type="entry name" value="NRT1/PTR"/>
</dbReference>
<proteinExistence type="inferred from homology"/>
<keyword evidence="5 8" id="KW-0812">Transmembrane</keyword>
<evidence type="ECO:0000313" key="10">
    <source>
        <dbReference type="Proteomes" id="UP000886885"/>
    </source>
</evidence>
<dbReference type="GO" id="GO:0042937">
    <property type="term" value="F:tripeptide transmembrane transporter activity"/>
    <property type="evidence" value="ECO:0007669"/>
    <property type="project" value="InterPro"/>
</dbReference>
<feature type="transmembrane region" description="Helical" evidence="8">
    <location>
        <begin position="77"/>
        <end position="99"/>
    </location>
</feature>
<evidence type="ECO:0000256" key="2">
    <source>
        <dbReference type="ARBA" id="ARBA00005982"/>
    </source>
</evidence>
<keyword evidence="10" id="KW-1185">Reference proteome</keyword>
<feature type="transmembrane region" description="Helical" evidence="8">
    <location>
        <begin position="105"/>
        <end position="125"/>
    </location>
</feature>
<dbReference type="EMBL" id="JAAWWB010000025">
    <property type="protein sequence ID" value="KAG6752225.1"/>
    <property type="molecule type" value="Genomic_DNA"/>
</dbReference>
<keyword evidence="6 8" id="KW-1133">Transmembrane helix</keyword>
<feature type="transmembrane region" description="Helical" evidence="8">
    <location>
        <begin position="220"/>
        <end position="240"/>
    </location>
</feature>
<comment type="subcellular location">
    <subcellularLocation>
        <location evidence="1">Membrane</location>
        <topology evidence="1">Multi-pass membrane protein</topology>
    </subcellularLocation>
</comment>
<evidence type="ECO:0000256" key="1">
    <source>
        <dbReference type="ARBA" id="ARBA00004141"/>
    </source>
</evidence>
<comment type="similarity">
    <text evidence="2">Belongs to the major facilitator superfamily. Proton-dependent oligopeptide transporter (POT/PTR) (TC 2.A.17) family.</text>
</comment>
<dbReference type="GO" id="GO:0080054">
    <property type="term" value="F:low-affinity nitrate transmembrane transporter activity"/>
    <property type="evidence" value="ECO:0007669"/>
    <property type="project" value="UniProtKB-ARBA"/>
</dbReference>
<sequence length="568" mass="62421">MPSSDTQTPLLHEAVEGCADYNGRPVYRSISGGWRSAFFIIGVEVAERSAYYGISSNLITYLAGTLGQSTATAAENVNVWSGTTMLLPLLGAFIADSFLGRYRTIVVASCIYILGLSLLTLSAVLPSSRDSGCQTADAISLCSPDPRQVILFFVSLYIVAIGQGGHKPCVQAFGADQFDGKHPEESKAKSSFFNWWYFSMNSGMVVALLILNYIQDNLNWGLGFGIPCIIMVGALIVFLLGTKTYRYGIKTEERSAFLRIGQVFVEAVRNWRANSSAIDCREEALGIVPHQCSEQFKFLNKALLTPNSSKEDGKVCSIGEVEEAKAVLRLVPIWTTCLIYGIVFAQSSTFFTKQGATMDRSISPGLDLPAASLQSLIYLSIVFLIPFYDRVLVPTARALTRKPSGISMLQRIGTGILLSALSMVLSAVVEMKRLRTAREYGLVDLPNTTIPMSVCWLVPQYILYGAADVFAMVGLQEFFYDQVPSELRSVGLSLYLSIFGVGSFLSSFLISGIEKATGRDGHDSWFANNLNRAHLDYFYWLLAGLSVVQLAAFLYFSKSYIYNREGTR</sequence>
<evidence type="ECO:0000256" key="7">
    <source>
        <dbReference type="ARBA" id="ARBA00023136"/>
    </source>
</evidence>
<dbReference type="Proteomes" id="UP000886885">
    <property type="component" value="Chromosome 13A"/>
</dbReference>
<evidence type="ECO:0008006" key="11">
    <source>
        <dbReference type="Google" id="ProtNLM"/>
    </source>
</evidence>
<keyword evidence="3" id="KW-0813">Transport</keyword>
<keyword evidence="7 8" id="KW-0472">Membrane</keyword>
<feature type="transmembrane region" description="Helical" evidence="8">
    <location>
        <begin position="492"/>
        <end position="513"/>
    </location>
</feature>
<dbReference type="FunFam" id="1.20.1250.20:FF:000147">
    <property type="entry name" value="Protein NRT1/ PTR family 5.10"/>
    <property type="match status" value="1"/>
</dbReference>
<dbReference type="OrthoDB" id="8904098at2759"/>
<feature type="transmembrane region" description="Helical" evidence="8">
    <location>
        <begin position="195"/>
        <end position="214"/>
    </location>
</feature>
<dbReference type="CDD" id="cd17417">
    <property type="entry name" value="MFS_NPF5"/>
    <property type="match status" value="1"/>
</dbReference>
<name>A0A8X8CF87_POPTO</name>
<dbReference type="AlphaFoldDB" id="A0A8X8CF87"/>
<organism evidence="9 10">
    <name type="scientific">Populus tomentosa</name>
    <name type="common">Chinese white poplar</name>
    <dbReference type="NCBI Taxonomy" id="118781"/>
    <lineage>
        <taxon>Eukaryota</taxon>
        <taxon>Viridiplantae</taxon>
        <taxon>Streptophyta</taxon>
        <taxon>Embryophyta</taxon>
        <taxon>Tracheophyta</taxon>
        <taxon>Spermatophyta</taxon>
        <taxon>Magnoliopsida</taxon>
        <taxon>eudicotyledons</taxon>
        <taxon>Gunneridae</taxon>
        <taxon>Pentapetalae</taxon>
        <taxon>rosids</taxon>
        <taxon>fabids</taxon>
        <taxon>Malpighiales</taxon>
        <taxon>Salicaceae</taxon>
        <taxon>Saliceae</taxon>
        <taxon>Populus</taxon>
    </lineage>
</organism>
<evidence type="ECO:0000256" key="5">
    <source>
        <dbReference type="ARBA" id="ARBA00022692"/>
    </source>
</evidence>
<dbReference type="GO" id="GO:0071916">
    <property type="term" value="F:dipeptide transmembrane transporter activity"/>
    <property type="evidence" value="ECO:0007669"/>
    <property type="project" value="InterPro"/>
</dbReference>
<feature type="transmembrane region" description="Helical" evidence="8">
    <location>
        <begin position="368"/>
        <end position="388"/>
    </location>
</feature>
<gene>
    <name evidence="9" type="ORF">POTOM_044446</name>
</gene>
<reference evidence="9" key="1">
    <citation type="journal article" date="2020" name="bioRxiv">
        <title>Hybrid origin of Populus tomentosa Carr. identified through genome sequencing and phylogenomic analysis.</title>
        <authorList>
            <person name="An X."/>
            <person name="Gao K."/>
            <person name="Chen Z."/>
            <person name="Li J."/>
            <person name="Yang X."/>
            <person name="Yang X."/>
            <person name="Zhou J."/>
            <person name="Guo T."/>
            <person name="Zhao T."/>
            <person name="Huang S."/>
            <person name="Miao D."/>
            <person name="Khan W.U."/>
            <person name="Rao P."/>
            <person name="Ye M."/>
            <person name="Lei B."/>
            <person name="Liao W."/>
            <person name="Wang J."/>
            <person name="Ji L."/>
            <person name="Li Y."/>
            <person name="Guo B."/>
            <person name="Mustafa N.S."/>
            <person name="Li S."/>
            <person name="Yun Q."/>
            <person name="Keller S.R."/>
            <person name="Mao J."/>
            <person name="Zhang R."/>
            <person name="Strauss S.H."/>
        </authorList>
    </citation>
    <scope>NUCLEOTIDE SEQUENCE</scope>
    <source>
        <strain evidence="9">GM15</strain>
        <tissue evidence="9">Leaf</tissue>
    </source>
</reference>
<dbReference type="InterPro" id="IPR000109">
    <property type="entry name" value="POT_fam"/>
</dbReference>
<evidence type="ECO:0000313" key="9">
    <source>
        <dbReference type="EMBL" id="KAG6752225.1"/>
    </source>
</evidence>
<evidence type="ECO:0000256" key="4">
    <source>
        <dbReference type="ARBA" id="ARBA00022553"/>
    </source>
</evidence>
<feature type="transmembrane region" description="Helical" evidence="8">
    <location>
        <begin position="327"/>
        <end position="348"/>
    </location>
</feature>
<accession>A0A8X8CF87</accession>
<feature type="transmembrane region" description="Helical" evidence="8">
    <location>
        <begin position="409"/>
        <end position="429"/>
    </location>
</feature>
<dbReference type="Pfam" id="PF00854">
    <property type="entry name" value="PTR2"/>
    <property type="match status" value="1"/>
</dbReference>
<comment type="caution">
    <text evidence="9">The sequence shown here is derived from an EMBL/GenBank/DDBJ whole genome shotgun (WGS) entry which is preliminary data.</text>
</comment>
<evidence type="ECO:0000256" key="6">
    <source>
        <dbReference type="ARBA" id="ARBA00022989"/>
    </source>
</evidence>
<keyword evidence="4" id="KW-0597">Phosphoprotein</keyword>
<dbReference type="GO" id="GO:0009705">
    <property type="term" value="C:plant-type vacuole membrane"/>
    <property type="evidence" value="ECO:0007669"/>
    <property type="project" value="UniProtKB-ARBA"/>
</dbReference>
<protein>
    <recommendedName>
        <fullName evidence="11">Protein NRT1/ PTR FAMILY 5.10-like</fullName>
    </recommendedName>
</protein>
<feature type="transmembrane region" description="Helical" evidence="8">
    <location>
        <begin position="537"/>
        <end position="556"/>
    </location>
</feature>
<dbReference type="PROSITE" id="PS01022">
    <property type="entry name" value="PTR2_1"/>
    <property type="match status" value="1"/>
</dbReference>
<evidence type="ECO:0000256" key="3">
    <source>
        <dbReference type="ARBA" id="ARBA00022448"/>
    </source>
</evidence>
<dbReference type="PANTHER" id="PTHR11654">
    <property type="entry name" value="OLIGOPEPTIDE TRANSPORTER-RELATED"/>
    <property type="match status" value="1"/>
</dbReference>